<feature type="region of interest" description="Disordered" evidence="1">
    <location>
        <begin position="1"/>
        <end position="37"/>
    </location>
</feature>
<evidence type="ECO:0000313" key="3">
    <source>
        <dbReference type="EnsemblMetazoa" id="ADIR011416-PA"/>
    </source>
</evidence>
<feature type="compositionally biased region" description="Polar residues" evidence="1">
    <location>
        <begin position="1"/>
        <end position="13"/>
    </location>
</feature>
<sequence length="97" mass="10819">MAQLNPSPSQIQCRATYDRPADRGTHQSATPPEYIAPEDGLPTVVCSSCRDQLESCHRFRRVAHRTQKSLQSYLSYTSELGGSEQHHDGDDDDAMLV</sequence>
<name>A0A182NUR6_9DIPT</name>
<dbReference type="Proteomes" id="UP000075884">
    <property type="component" value="Unassembled WGS sequence"/>
</dbReference>
<organism evidence="3 4">
    <name type="scientific">Anopheles dirus</name>
    <dbReference type="NCBI Taxonomy" id="7168"/>
    <lineage>
        <taxon>Eukaryota</taxon>
        <taxon>Metazoa</taxon>
        <taxon>Ecdysozoa</taxon>
        <taxon>Arthropoda</taxon>
        <taxon>Hexapoda</taxon>
        <taxon>Insecta</taxon>
        <taxon>Pterygota</taxon>
        <taxon>Neoptera</taxon>
        <taxon>Endopterygota</taxon>
        <taxon>Diptera</taxon>
        <taxon>Nematocera</taxon>
        <taxon>Culicoidea</taxon>
        <taxon>Culicidae</taxon>
        <taxon>Anophelinae</taxon>
        <taxon>Anopheles</taxon>
    </lineage>
</organism>
<dbReference type="EnsemblMetazoa" id="ADIR011416-RA">
    <property type="protein sequence ID" value="ADIR011416-PA"/>
    <property type="gene ID" value="ADIR011416"/>
</dbReference>
<evidence type="ECO:0000259" key="2">
    <source>
        <dbReference type="SMART" id="SM00868"/>
    </source>
</evidence>
<dbReference type="InterPro" id="IPR012934">
    <property type="entry name" value="Znf_AD"/>
</dbReference>
<dbReference type="VEuPathDB" id="VectorBase:ADIR011416"/>
<reference evidence="4" key="1">
    <citation type="submission" date="2013-03" db="EMBL/GenBank/DDBJ databases">
        <title>The Genome Sequence of Anopheles dirus WRAIR2.</title>
        <authorList>
            <consortium name="The Broad Institute Genomics Platform"/>
            <person name="Neafsey D.E."/>
            <person name="Walton C."/>
            <person name="Walker B."/>
            <person name="Young S.K."/>
            <person name="Zeng Q."/>
            <person name="Gargeya S."/>
            <person name="Fitzgerald M."/>
            <person name="Haas B."/>
            <person name="Abouelleil A."/>
            <person name="Allen A.W."/>
            <person name="Alvarado L."/>
            <person name="Arachchi H.M."/>
            <person name="Berlin A.M."/>
            <person name="Chapman S.B."/>
            <person name="Gainer-Dewar J."/>
            <person name="Goldberg J."/>
            <person name="Griggs A."/>
            <person name="Gujja S."/>
            <person name="Hansen M."/>
            <person name="Howarth C."/>
            <person name="Imamovic A."/>
            <person name="Ireland A."/>
            <person name="Larimer J."/>
            <person name="McCowan C."/>
            <person name="Murphy C."/>
            <person name="Pearson M."/>
            <person name="Poon T.W."/>
            <person name="Priest M."/>
            <person name="Roberts A."/>
            <person name="Saif S."/>
            <person name="Shea T."/>
            <person name="Sisk P."/>
            <person name="Sykes S."/>
            <person name="Wortman J."/>
            <person name="Nusbaum C."/>
            <person name="Birren B."/>
        </authorList>
    </citation>
    <scope>NUCLEOTIDE SEQUENCE [LARGE SCALE GENOMIC DNA]</scope>
    <source>
        <strain evidence="4">WRAIR2</strain>
    </source>
</reference>
<protein>
    <recommendedName>
        <fullName evidence="2">ZAD domain-containing protein</fullName>
    </recommendedName>
</protein>
<evidence type="ECO:0000313" key="4">
    <source>
        <dbReference type="Proteomes" id="UP000075884"/>
    </source>
</evidence>
<reference evidence="3" key="2">
    <citation type="submission" date="2020-05" db="UniProtKB">
        <authorList>
            <consortium name="EnsemblMetazoa"/>
        </authorList>
    </citation>
    <scope>IDENTIFICATION</scope>
    <source>
        <strain evidence="3">WRAIR2</strain>
    </source>
</reference>
<dbReference type="GO" id="GO:0005634">
    <property type="term" value="C:nucleus"/>
    <property type="evidence" value="ECO:0007669"/>
    <property type="project" value="InterPro"/>
</dbReference>
<feature type="compositionally biased region" description="Basic and acidic residues" evidence="1">
    <location>
        <begin position="16"/>
        <end position="25"/>
    </location>
</feature>
<keyword evidence="4" id="KW-1185">Reference proteome</keyword>
<dbReference type="GO" id="GO:0008270">
    <property type="term" value="F:zinc ion binding"/>
    <property type="evidence" value="ECO:0007669"/>
    <property type="project" value="InterPro"/>
</dbReference>
<dbReference type="AlphaFoldDB" id="A0A182NUR6"/>
<proteinExistence type="predicted"/>
<accession>A0A182NUR6</accession>
<evidence type="ECO:0000256" key="1">
    <source>
        <dbReference type="SAM" id="MobiDB-lite"/>
    </source>
</evidence>
<dbReference type="STRING" id="7168.A0A182NUR6"/>
<feature type="region of interest" description="Disordered" evidence="1">
    <location>
        <begin position="77"/>
        <end position="97"/>
    </location>
</feature>
<feature type="domain" description="ZAD" evidence="2">
    <location>
        <begin position="12"/>
        <end position="73"/>
    </location>
</feature>
<dbReference type="Pfam" id="PF07776">
    <property type="entry name" value="zf-AD"/>
    <property type="match status" value="1"/>
</dbReference>
<dbReference type="SUPFAM" id="SSF57716">
    <property type="entry name" value="Glucocorticoid receptor-like (DNA-binding domain)"/>
    <property type="match status" value="1"/>
</dbReference>
<dbReference type="SMART" id="SM00868">
    <property type="entry name" value="zf-AD"/>
    <property type="match status" value="1"/>
</dbReference>
<dbReference type="Gene3D" id="3.40.1800.20">
    <property type="match status" value="1"/>
</dbReference>